<evidence type="ECO:0000313" key="3">
    <source>
        <dbReference type="EMBL" id="VFU27127.1"/>
    </source>
</evidence>
<feature type="chain" id="PRO_5026656181" description="Secreted protein" evidence="2">
    <location>
        <begin position="23"/>
        <end position="142"/>
    </location>
</feature>
<keyword evidence="2" id="KW-0732">Signal</keyword>
<reference evidence="3" key="1">
    <citation type="submission" date="2019-03" db="EMBL/GenBank/DDBJ databases">
        <authorList>
            <person name="Mank J."/>
            <person name="Almeida P."/>
        </authorList>
    </citation>
    <scope>NUCLEOTIDE SEQUENCE</scope>
    <source>
        <strain evidence="3">78183</strain>
    </source>
</reference>
<evidence type="ECO:0008006" key="4">
    <source>
        <dbReference type="Google" id="ProtNLM"/>
    </source>
</evidence>
<organism evidence="3">
    <name type="scientific">Salix viminalis</name>
    <name type="common">Common osier</name>
    <name type="synonym">Basket willow</name>
    <dbReference type="NCBI Taxonomy" id="40686"/>
    <lineage>
        <taxon>Eukaryota</taxon>
        <taxon>Viridiplantae</taxon>
        <taxon>Streptophyta</taxon>
        <taxon>Embryophyta</taxon>
        <taxon>Tracheophyta</taxon>
        <taxon>Spermatophyta</taxon>
        <taxon>Magnoliopsida</taxon>
        <taxon>eudicotyledons</taxon>
        <taxon>Gunneridae</taxon>
        <taxon>Pentapetalae</taxon>
        <taxon>rosids</taxon>
        <taxon>fabids</taxon>
        <taxon>Malpighiales</taxon>
        <taxon>Salicaceae</taxon>
        <taxon>Saliceae</taxon>
        <taxon>Salix</taxon>
    </lineage>
</organism>
<protein>
    <recommendedName>
        <fullName evidence="4">Secreted protein</fullName>
    </recommendedName>
</protein>
<accession>A0A6N2KG21</accession>
<name>A0A6N2KG21_SALVM</name>
<dbReference type="EMBL" id="CAADRP010000336">
    <property type="protein sequence ID" value="VFU27127.1"/>
    <property type="molecule type" value="Genomic_DNA"/>
</dbReference>
<feature type="compositionally biased region" description="Basic residues" evidence="1">
    <location>
        <begin position="99"/>
        <end position="111"/>
    </location>
</feature>
<evidence type="ECO:0000256" key="2">
    <source>
        <dbReference type="SAM" id="SignalP"/>
    </source>
</evidence>
<evidence type="ECO:0000256" key="1">
    <source>
        <dbReference type="SAM" id="MobiDB-lite"/>
    </source>
</evidence>
<feature type="region of interest" description="Disordered" evidence="1">
    <location>
        <begin position="65"/>
        <end position="123"/>
    </location>
</feature>
<sequence>MHTLATSLLVLCLSSFVFTCLGHPLLHIYLSPSLQPSWTLSLKDIFVRHGMSVAMRVSFARSRPSQSHMVKPSSGPMLSPATSLEHQAHPPVPSSAPLPRRHGGHHNRHVKPLVTAPSPSEEQTTHCSSLWLTLWLCFSYEG</sequence>
<dbReference type="AlphaFoldDB" id="A0A6N2KG21"/>
<feature type="signal peptide" evidence="2">
    <location>
        <begin position="1"/>
        <end position="22"/>
    </location>
</feature>
<gene>
    <name evidence="3" type="ORF">SVIM_LOCUS79064</name>
</gene>
<proteinExistence type="predicted"/>